<reference evidence="1 2" key="1">
    <citation type="journal article" date="2022" name="Hortic Res">
        <title>A haplotype resolved chromosomal level avocado genome allows analysis of novel avocado genes.</title>
        <authorList>
            <person name="Nath O."/>
            <person name="Fletcher S.J."/>
            <person name="Hayward A."/>
            <person name="Shaw L.M."/>
            <person name="Masouleh A.K."/>
            <person name="Furtado A."/>
            <person name="Henry R.J."/>
            <person name="Mitter N."/>
        </authorList>
    </citation>
    <scope>NUCLEOTIDE SEQUENCE [LARGE SCALE GENOMIC DNA]</scope>
    <source>
        <strain evidence="2">cv. Hass</strain>
    </source>
</reference>
<accession>A0ACC2KXL5</accession>
<dbReference type="Proteomes" id="UP001234297">
    <property type="component" value="Chromosome 11"/>
</dbReference>
<keyword evidence="2" id="KW-1185">Reference proteome</keyword>
<evidence type="ECO:0000313" key="2">
    <source>
        <dbReference type="Proteomes" id="UP001234297"/>
    </source>
</evidence>
<gene>
    <name evidence="1" type="ORF">MRB53_034107</name>
</gene>
<evidence type="ECO:0000313" key="1">
    <source>
        <dbReference type="EMBL" id="KAJ8625577.1"/>
    </source>
</evidence>
<name>A0ACC2KXL5_PERAE</name>
<comment type="caution">
    <text evidence="1">The sequence shown here is derived from an EMBL/GenBank/DDBJ whole genome shotgun (WGS) entry which is preliminary data.</text>
</comment>
<sequence length="577" mass="64221">MEFALVCTRISILVLLLALSSPCKFIQSPMDFGPLKFLQSTSSASLDFGKIFFNSPSAVLRPQSPKEISQLLNFLGASSFNKVTVAARGAGHSIHGQAQALNGLVVEMESLPNSIKIHKNGDGESKCSYADVSGGTFWVELLRETLKEGLAPRSWTDYLYLSVGGTLSNGGISGQTFKYGPQISNVLQLEVVTGKGEIVTCSPTQSSELFYAALGGLGQFGIITSARILLQDAPQKVKWIRAFYDDFQMFMEDQQLLISMADKVDYVEGFMILNEQSLHSFFSSFPSNPDFMPHLHSGSPAIYYCIEFAVHYPFDDDESKIDDVFEVVTRKLRFMRPFIYSVEVSYFDFLNRVRMEEMSLRSRGLWDVSHPWLNMFVPRSGITQLRDLLLENISPSTFEGPILIYPILKDKWNANMSAMLPEDSTSPGKEKVVFVVGILQSANPNTCSTKCLKGLLHQNRLIVEAATNPRIGAKQYLPHYSHQGLWSEHFGGRWNRFLARKSKFDPLHILAPDRWNRREIAAACRRLIVVQKSQDAQSDGISAAITPLPVAGLLAVAGEEALPALRDACAVDVEEEF</sequence>
<dbReference type="EMBL" id="CM056819">
    <property type="protein sequence ID" value="KAJ8625577.1"/>
    <property type="molecule type" value="Genomic_DNA"/>
</dbReference>
<protein>
    <submittedName>
        <fullName evidence="1">Uncharacterized protein</fullName>
    </submittedName>
</protein>
<organism evidence="1 2">
    <name type="scientific">Persea americana</name>
    <name type="common">Avocado</name>
    <dbReference type="NCBI Taxonomy" id="3435"/>
    <lineage>
        <taxon>Eukaryota</taxon>
        <taxon>Viridiplantae</taxon>
        <taxon>Streptophyta</taxon>
        <taxon>Embryophyta</taxon>
        <taxon>Tracheophyta</taxon>
        <taxon>Spermatophyta</taxon>
        <taxon>Magnoliopsida</taxon>
        <taxon>Magnoliidae</taxon>
        <taxon>Laurales</taxon>
        <taxon>Lauraceae</taxon>
        <taxon>Persea</taxon>
    </lineage>
</organism>
<proteinExistence type="predicted"/>